<comment type="caution">
    <text evidence="2">The sequence shown here is derived from an EMBL/GenBank/DDBJ whole genome shotgun (WGS) entry which is preliminary data.</text>
</comment>
<proteinExistence type="predicted"/>
<dbReference type="Gene3D" id="3.10.10.10">
    <property type="entry name" value="HIV Type 1 Reverse Transcriptase, subunit A, domain 1"/>
    <property type="match status" value="1"/>
</dbReference>
<dbReference type="Gene3D" id="3.30.70.270">
    <property type="match status" value="1"/>
</dbReference>
<dbReference type="Proteomes" id="UP000325315">
    <property type="component" value="Unassembled WGS sequence"/>
</dbReference>
<dbReference type="InterPro" id="IPR043128">
    <property type="entry name" value="Rev_trsase/Diguanyl_cyclase"/>
</dbReference>
<protein>
    <submittedName>
        <fullName evidence="2">Polyprotein</fullName>
    </submittedName>
</protein>
<sequence length="110" mass="12643">MPNTTFRLRYGHYEFLVMLFGLTNAPAVFMDLMNITLCKHQLYAKFSKCEFLLKQVHFLGHVISTEGIKVDPTNEICDEVLCYSITFHQTVKEKRRSLLGVISAIKALKS</sequence>
<dbReference type="AlphaFoldDB" id="A0A5B6WRB3"/>
<dbReference type="InterPro" id="IPR043502">
    <property type="entry name" value="DNA/RNA_pol_sf"/>
</dbReference>
<dbReference type="SUPFAM" id="SSF56672">
    <property type="entry name" value="DNA/RNA polymerases"/>
    <property type="match status" value="1"/>
</dbReference>
<reference evidence="3" key="1">
    <citation type="journal article" date="2019" name="Plant Biotechnol. J.">
        <title>Genome sequencing of the Australian wild diploid species Gossypium australe highlights disease resistance and delayed gland morphogenesis.</title>
        <authorList>
            <person name="Cai Y."/>
            <person name="Cai X."/>
            <person name="Wang Q."/>
            <person name="Wang P."/>
            <person name="Zhang Y."/>
            <person name="Cai C."/>
            <person name="Xu Y."/>
            <person name="Wang K."/>
            <person name="Zhou Z."/>
            <person name="Wang C."/>
            <person name="Geng S."/>
            <person name="Li B."/>
            <person name="Dong Q."/>
            <person name="Hou Y."/>
            <person name="Wang H."/>
            <person name="Ai P."/>
            <person name="Liu Z."/>
            <person name="Yi F."/>
            <person name="Sun M."/>
            <person name="An G."/>
            <person name="Cheng J."/>
            <person name="Zhang Y."/>
            <person name="Shi Q."/>
            <person name="Xie Y."/>
            <person name="Shi X."/>
            <person name="Chang Y."/>
            <person name="Huang F."/>
            <person name="Chen Y."/>
            <person name="Hong S."/>
            <person name="Mi L."/>
            <person name="Sun Q."/>
            <person name="Zhang L."/>
            <person name="Zhou B."/>
            <person name="Peng R."/>
            <person name="Zhang X."/>
            <person name="Liu F."/>
        </authorList>
    </citation>
    <scope>NUCLEOTIDE SEQUENCE [LARGE SCALE GENOMIC DNA]</scope>
    <source>
        <strain evidence="3">cv. PA1801</strain>
    </source>
</reference>
<keyword evidence="3" id="KW-1185">Reference proteome</keyword>
<evidence type="ECO:0000256" key="1">
    <source>
        <dbReference type="SAM" id="Phobius"/>
    </source>
</evidence>
<feature type="transmembrane region" description="Helical" evidence="1">
    <location>
        <begin position="15"/>
        <end position="38"/>
    </location>
</feature>
<name>A0A5B6WRB3_9ROSI</name>
<evidence type="ECO:0000313" key="2">
    <source>
        <dbReference type="EMBL" id="KAA3483908.1"/>
    </source>
</evidence>
<keyword evidence="1" id="KW-0472">Membrane</keyword>
<dbReference type="InterPro" id="IPR053134">
    <property type="entry name" value="RNA-dir_DNA_polymerase"/>
</dbReference>
<dbReference type="PANTHER" id="PTHR24559">
    <property type="entry name" value="TRANSPOSON TY3-I GAG-POL POLYPROTEIN"/>
    <property type="match status" value="1"/>
</dbReference>
<evidence type="ECO:0000313" key="3">
    <source>
        <dbReference type="Proteomes" id="UP000325315"/>
    </source>
</evidence>
<keyword evidence="1" id="KW-1133">Transmembrane helix</keyword>
<dbReference type="EMBL" id="SMMG02000002">
    <property type="protein sequence ID" value="KAA3483908.1"/>
    <property type="molecule type" value="Genomic_DNA"/>
</dbReference>
<keyword evidence="1" id="KW-0812">Transmembrane</keyword>
<dbReference type="OrthoDB" id="111931at2759"/>
<gene>
    <name evidence="2" type="ORF">EPI10_006035</name>
</gene>
<accession>A0A5B6WRB3</accession>
<organism evidence="2 3">
    <name type="scientific">Gossypium australe</name>
    <dbReference type="NCBI Taxonomy" id="47621"/>
    <lineage>
        <taxon>Eukaryota</taxon>
        <taxon>Viridiplantae</taxon>
        <taxon>Streptophyta</taxon>
        <taxon>Embryophyta</taxon>
        <taxon>Tracheophyta</taxon>
        <taxon>Spermatophyta</taxon>
        <taxon>Magnoliopsida</taxon>
        <taxon>eudicotyledons</taxon>
        <taxon>Gunneridae</taxon>
        <taxon>Pentapetalae</taxon>
        <taxon>rosids</taxon>
        <taxon>malvids</taxon>
        <taxon>Malvales</taxon>
        <taxon>Malvaceae</taxon>
        <taxon>Malvoideae</taxon>
        <taxon>Gossypium</taxon>
    </lineage>
</organism>
<dbReference type="PANTHER" id="PTHR24559:SF444">
    <property type="entry name" value="REVERSE TRANSCRIPTASE DOMAIN-CONTAINING PROTEIN"/>
    <property type="match status" value="1"/>
</dbReference>